<evidence type="ECO:0000313" key="1">
    <source>
        <dbReference type="EMBL" id="RAH53489.1"/>
    </source>
</evidence>
<dbReference type="RefSeq" id="XP_025511411.1">
    <property type="nucleotide sequence ID" value="XM_025654164.1"/>
</dbReference>
<organism evidence="1 2">
    <name type="scientific">Aspergillus piperis CBS 112811</name>
    <dbReference type="NCBI Taxonomy" id="1448313"/>
    <lineage>
        <taxon>Eukaryota</taxon>
        <taxon>Fungi</taxon>
        <taxon>Dikarya</taxon>
        <taxon>Ascomycota</taxon>
        <taxon>Pezizomycotina</taxon>
        <taxon>Eurotiomycetes</taxon>
        <taxon>Eurotiomycetidae</taxon>
        <taxon>Eurotiales</taxon>
        <taxon>Aspergillaceae</taxon>
        <taxon>Aspergillus</taxon>
        <taxon>Aspergillus subgen. Circumdati</taxon>
    </lineage>
</organism>
<dbReference type="AlphaFoldDB" id="A0A8G1QVQ5"/>
<gene>
    <name evidence="1" type="ORF">BO85DRAFT_153581</name>
</gene>
<protein>
    <submittedName>
        <fullName evidence="1">Uncharacterized protein</fullName>
    </submittedName>
</protein>
<name>A0A8G1QVQ5_9EURO</name>
<dbReference type="EMBL" id="KZ825076">
    <property type="protein sequence ID" value="RAH53489.1"/>
    <property type="molecule type" value="Genomic_DNA"/>
</dbReference>
<accession>A0A8G1QVQ5</accession>
<proteinExistence type="predicted"/>
<dbReference type="Proteomes" id="UP000249526">
    <property type="component" value="Unassembled WGS sequence"/>
</dbReference>
<sequence>MPKSIEMVLGTYYATCSCAPALFCVYSPSLHHRICRDARSPSCSYVKEMASKFHLGIGCPMVGQHVIVWILEPGKRFREASSRDAFHVIGTLSNNITPGKAWERRSSQGVEVATTFIPSMFVSTRPTCRCVLKRDRVSSCRFVSM</sequence>
<dbReference type="PROSITE" id="PS51257">
    <property type="entry name" value="PROKAR_LIPOPROTEIN"/>
    <property type="match status" value="1"/>
</dbReference>
<evidence type="ECO:0000313" key="2">
    <source>
        <dbReference type="Proteomes" id="UP000249526"/>
    </source>
</evidence>
<dbReference type="GeneID" id="37157566"/>
<reference evidence="1 2" key="1">
    <citation type="submission" date="2018-02" db="EMBL/GenBank/DDBJ databases">
        <title>The genomes of Aspergillus section Nigri reveals drivers in fungal speciation.</title>
        <authorList>
            <consortium name="DOE Joint Genome Institute"/>
            <person name="Vesth T.C."/>
            <person name="Nybo J."/>
            <person name="Theobald S."/>
            <person name="Brandl J."/>
            <person name="Frisvad J.C."/>
            <person name="Nielsen K.F."/>
            <person name="Lyhne E.K."/>
            <person name="Kogle M.E."/>
            <person name="Kuo A."/>
            <person name="Riley R."/>
            <person name="Clum A."/>
            <person name="Nolan M."/>
            <person name="Lipzen A."/>
            <person name="Salamov A."/>
            <person name="Henrissat B."/>
            <person name="Wiebenga A."/>
            <person name="De vries R.P."/>
            <person name="Grigoriev I.V."/>
            <person name="Mortensen U.H."/>
            <person name="Andersen M.R."/>
            <person name="Baker S.E."/>
        </authorList>
    </citation>
    <scope>NUCLEOTIDE SEQUENCE [LARGE SCALE GENOMIC DNA]</scope>
    <source>
        <strain evidence="1 2">CBS 112811</strain>
    </source>
</reference>
<keyword evidence="2" id="KW-1185">Reference proteome</keyword>